<keyword evidence="1" id="KW-0175">Coiled coil</keyword>
<organism evidence="4">
    <name type="scientific">Caenorhabditis brenneri</name>
    <name type="common">Nematode worm</name>
    <dbReference type="NCBI Taxonomy" id="135651"/>
    <lineage>
        <taxon>Eukaryota</taxon>
        <taxon>Metazoa</taxon>
        <taxon>Ecdysozoa</taxon>
        <taxon>Nematoda</taxon>
        <taxon>Chromadorea</taxon>
        <taxon>Rhabditida</taxon>
        <taxon>Rhabditina</taxon>
        <taxon>Rhabditomorpha</taxon>
        <taxon>Rhabditoidea</taxon>
        <taxon>Rhabditidae</taxon>
        <taxon>Peloderinae</taxon>
        <taxon>Caenorhabditis</taxon>
    </lineage>
</organism>
<sequence length="309" mass="32628">MSFNDHIDAIKKEMANVSSQLAANKAEMERGRQEVAQIQLNIQQVNQDPAAQQELQKAAETSKRLQEVAVKFLQLVQDPSQASQLAMELDQITKSGQPPTPQMSGIPQMMAAAAMQQNPHMLMRNPMINAMNSPRVPGKGGVPNGAAGGMNGMNSMMQQMQMHAMAAQVQAQAQAMMQAQMLHGMPMMVPGMMAGMPPGMAGLPGMMPPNSMAAMQQQYAQQMAAAAAASAGVAVSTPSRNPSTSGHASRTRTPLTQSATNSPRPTTQEPTIKEEEPESENVAIVASAAVATTAAPAIKQEENTTVAVA</sequence>
<evidence type="ECO:0000313" key="4">
    <source>
        <dbReference type="Proteomes" id="UP000008068"/>
    </source>
</evidence>
<name>G0P1D5_CAEBE</name>
<dbReference type="FunCoup" id="G0P1D5">
    <property type="interactions" value="1825"/>
</dbReference>
<dbReference type="eggNOG" id="ENOG502RT59">
    <property type="taxonomic scope" value="Eukaryota"/>
</dbReference>
<dbReference type="OrthoDB" id="5868370at2759"/>
<evidence type="ECO:0000313" key="3">
    <source>
        <dbReference type="EMBL" id="EGT42306.1"/>
    </source>
</evidence>
<evidence type="ECO:0000256" key="1">
    <source>
        <dbReference type="SAM" id="Coils"/>
    </source>
</evidence>
<gene>
    <name evidence="3" type="ORF">CAEBREN_28549</name>
</gene>
<feature type="compositionally biased region" description="Polar residues" evidence="2">
    <location>
        <begin position="236"/>
        <end position="264"/>
    </location>
</feature>
<accession>G0P1D5</accession>
<dbReference type="HOGENOM" id="CLU_900877_0_0_1"/>
<dbReference type="AlphaFoldDB" id="G0P1D5"/>
<feature type="coiled-coil region" evidence="1">
    <location>
        <begin position="7"/>
        <end position="48"/>
    </location>
</feature>
<dbReference type="STRING" id="135651.G0P1D5"/>
<proteinExistence type="predicted"/>
<dbReference type="EMBL" id="GL380012">
    <property type="protein sequence ID" value="EGT42306.1"/>
    <property type="molecule type" value="Genomic_DNA"/>
</dbReference>
<protein>
    <submittedName>
        <fullName evidence="3">Uncharacterized protein</fullName>
    </submittedName>
</protein>
<evidence type="ECO:0000256" key="2">
    <source>
        <dbReference type="SAM" id="MobiDB-lite"/>
    </source>
</evidence>
<dbReference type="Proteomes" id="UP000008068">
    <property type="component" value="Unassembled WGS sequence"/>
</dbReference>
<feature type="region of interest" description="Disordered" evidence="2">
    <location>
        <begin position="235"/>
        <end position="281"/>
    </location>
</feature>
<keyword evidence="4" id="KW-1185">Reference proteome</keyword>
<reference evidence="4" key="1">
    <citation type="submission" date="2011-07" db="EMBL/GenBank/DDBJ databases">
        <authorList>
            <consortium name="Caenorhabditis brenneri Sequencing and Analysis Consortium"/>
            <person name="Wilson R.K."/>
        </authorList>
    </citation>
    <scope>NUCLEOTIDE SEQUENCE [LARGE SCALE GENOMIC DNA]</scope>
    <source>
        <strain evidence="4">PB2801</strain>
    </source>
</reference>
<dbReference type="InParanoid" id="G0P1D5"/>